<dbReference type="SUPFAM" id="SSF117281">
    <property type="entry name" value="Kelch motif"/>
    <property type="match status" value="1"/>
</dbReference>
<dbReference type="InterPro" id="IPR015915">
    <property type="entry name" value="Kelch-typ_b-propeller"/>
</dbReference>
<dbReference type="PANTHER" id="PTHR47365:SF1">
    <property type="entry name" value="F-BOX_KELCH-REPEAT PROTEIN"/>
    <property type="match status" value="1"/>
</dbReference>
<dbReference type="Proteomes" id="UP000317650">
    <property type="component" value="Chromosome 11"/>
</dbReference>
<dbReference type="InterPro" id="IPR006652">
    <property type="entry name" value="Kelch_1"/>
</dbReference>
<dbReference type="AlphaFoldDB" id="A0A4S8J6H1"/>
<organism evidence="1 2">
    <name type="scientific">Musa balbisiana</name>
    <name type="common">Banana</name>
    <dbReference type="NCBI Taxonomy" id="52838"/>
    <lineage>
        <taxon>Eukaryota</taxon>
        <taxon>Viridiplantae</taxon>
        <taxon>Streptophyta</taxon>
        <taxon>Embryophyta</taxon>
        <taxon>Tracheophyta</taxon>
        <taxon>Spermatophyta</taxon>
        <taxon>Magnoliopsida</taxon>
        <taxon>Liliopsida</taxon>
        <taxon>Zingiberales</taxon>
        <taxon>Musaceae</taxon>
        <taxon>Musa</taxon>
    </lineage>
</organism>
<dbReference type="EMBL" id="PYDT01000007">
    <property type="protein sequence ID" value="THU57035.1"/>
    <property type="molecule type" value="Genomic_DNA"/>
</dbReference>
<dbReference type="STRING" id="52838.A0A4S8J6H1"/>
<dbReference type="Gene3D" id="2.120.10.80">
    <property type="entry name" value="Kelch-type beta propeller"/>
    <property type="match status" value="1"/>
</dbReference>
<evidence type="ECO:0000313" key="1">
    <source>
        <dbReference type="EMBL" id="THU57035.1"/>
    </source>
</evidence>
<evidence type="ECO:0000313" key="2">
    <source>
        <dbReference type="Proteomes" id="UP000317650"/>
    </source>
</evidence>
<dbReference type="SMART" id="SM00612">
    <property type="entry name" value="Kelch"/>
    <property type="match status" value="1"/>
</dbReference>
<dbReference type="Pfam" id="PF01344">
    <property type="entry name" value="Kelch_1"/>
    <property type="match status" value="1"/>
</dbReference>
<sequence length="365" mass="39882">MGSLSPPPPPPPVPPENQASGYRICVSFCRRDETTGTTVSNWLDSYNPADNTLGHVGAIPGLPRNHILKSFAMVCLGGFVYVIGGRLCLNVLDAEGSVERDVAVRSDVLRCNVATGEWAPCSPLALQRFDFACTPCNGRIYVAGGQFTVSGARGTSAAEVYDPERDQWTPLPSMSALRYKCVGMEWEGRFHVVGGFAEREGGSRTVPSVVERSSAEVFDEERGEWDLVPGMWQLDVPPNQIVAVDGRLYSSGDCLNNWKGHIETYDGKLNIWSVIERSQLHDMSSLVAGPRERSLERLYLTMAPVGGHLYFLTGYRVAGDELRSMTVAHAFDTEPGAAEAWASFEPLMDDGNKELCSHCCVVQLS</sequence>
<proteinExistence type="predicted"/>
<keyword evidence="2" id="KW-1185">Reference proteome</keyword>
<accession>A0A4S8J6H1</accession>
<name>A0A4S8J6H1_MUSBA</name>
<dbReference type="PANTHER" id="PTHR47365">
    <property type="entry name" value="PLANT PROTEIN, PUTATIVE-RELATED"/>
    <property type="match status" value="1"/>
</dbReference>
<protein>
    <submittedName>
        <fullName evidence="1">Uncharacterized protein</fullName>
    </submittedName>
</protein>
<reference evidence="1 2" key="1">
    <citation type="journal article" date="2019" name="Nat. Plants">
        <title>Genome sequencing of Musa balbisiana reveals subgenome evolution and function divergence in polyploid bananas.</title>
        <authorList>
            <person name="Yao X."/>
        </authorList>
    </citation>
    <scope>NUCLEOTIDE SEQUENCE [LARGE SCALE GENOMIC DNA]</scope>
    <source>
        <strain evidence="2">cv. DH-PKW</strain>
        <tissue evidence="1">Leaves</tissue>
    </source>
</reference>
<gene>
    <name evidence="1" type="ORF">C4D60_Mb11t23520</name>
</gene>
<comment type="caution">
    <text evidence="1">The sequence shown here is derived from an EMBL/GenBank/DDBJ whole genome shotgun (WGS) entry which is preliminary data.</text>
</comment>